<evidence type="ECO:0000313" key="1">
    <source>
        <dbReference type="EMBL" id="REH55697.1"/>
    </source>
</evidence>
<dbReference type="AlphaFoldDB" id="A0A3E0IAJ7"/>
<dbReference type="EMBL" id="QUNO01000001">
    <property type="protein sequence ID" value="REH55697.1"/>
    <property type="molecule type" value="Genomic_DNA"/>
</dbReference>
<proteinExistence type="predicted"/>
<dbReference type="Proteomes" id="UP000256269">
    <property type="component" value="Unassembled WGS sequence"/>
</dbReference>
<comment type="caution">
    <text evidence="1">The sequence shown here is derived from an EMBL/GenBank/DDBJ whole genome shotgun (WGS) entry which is preliminary data.</text>
</comment>
<reference evidence="1 2" key="1">
    <citation type="submission" date="2018-08" db="EMBL/GenBank/DDBJ databases">
        <title>Genomic Encyclopedia of Archaeal and Bacterial Type Strains, Phase II (KMG-II): from individual species to whole genera.</title>
        <authorList>
            <person name="Goeker M."/>
        </authorList>
    </citation>
    <scope>NUCLEOTIDE SEQUENCE [LARGE SCALE GENOMIC DNA]</scope>
    <source>
        <strain evidence="1 2">DSM 45791</strain>
    </source>
</reference>
<dbReference type="RefSeq" id="WP_116172565.1">
    <property type="nucleotide sequence ID" value="NZ_CP144375.1"/>
</dbReference>
<organism evidence="1 2">
    <name type="scientific">Kutzneria buriramensis</name>
    <dbReference type="NCBI Taxonomy" id="1045776"/>
    <lineage>
        <taxon>Bacteria</taxon>
        <taxon>Bacillati</taxon>
        <taxon>Actinomycetota</taxon>
        <taxon>Actinomycetes</taxon>
        <taxon>Pseudonocardiales</taxon>
        <taxon>Pseudonocardiaceae</taxon>
        <taxon>Kutzneria</taxon>
    </lineage>
</organism>
<gene>
    <name evidence="1" type="ORF">BCF44_101723</name>
</gene>
<name>A0A3E0IAJ7_9PSEU</name>
<keyword evidence="2" id="KW-1185">Reference proteome</keyword>
<protein>
    <submittedName>
        <fullName evidence="1">Uncharacterized protein DUF4276</fullName>
    </submittedName>
</protein>
<evidence type="ECO:0000313" key="2">
    <source>
        <dbReference type="Proteomes" id="UP000256269"/>
    </source>
</evidence>
<sequence>MTLYSGLFVAEGSSDAPLAGLVTELFAAHDIRLRLQEPDFTWLRVAKDVQSKVHAGIELAKTNFDVVVVHRDADNAGHAARTREIVDAVATVTRGSHVVPVVPVRMTEAWLLLDEAAIRRVAGNPKGRAGLGLPKPHEVESVADPKHVLKQCLLAAADCTGRRHNQVARRFDEHRRNLLERLDPHGPVTKLASWQRLVDSVAAAAELMA</sequence>
<accession>A0A3E0IAJ7</accession>
<dbReference type="OrthoDB" id="7596770at2"/>